<keyword evidence="3" id="KW-1185">Reference proteome</keyword>
<dbReference type="CDD" id="cd06410">
    <property type="entry name" value="PB1_UP2"/>
    <property type="match status" value="1"/>
</dbReference>
<dbReference type="AlphaFoldDB" id="A0A6P4ATM7"/>
<feature type="domain" description="PB1" evidence="2">
    <location>
        <begin position="56"/>
        <end position="144"/>
    </location>
</feature>
<dbReference type="Gene3D" id="3.10.20.90">
    <property type="entry name" value="Phosphatidylinositol 3-kinase Catalytic Subunit, Chain A, domain 1"/>
    <property type="match status" value="1"/>
</dbReference>
<dbReference type="InterPro" id="IPR053198">
    <property type="entry name" value="Gynoecium_Dev_Regulator"/>
</dbReference>
<evidence type="ECO:0000256" key="1">
    <source>
        <dbReference type="SAM" id="MobiDB-lite"/>
    </source>
</evidence>
<evidence type="ECO:0000259" key="2">
    <source>
        <dbReference type="SMART" id="SM00666"/>
    </source>
</evidence>
<dbReference type="FunCoup" id="A0A6P4ATM7">
    <property type="interactions" value="1125"/>
</dbReference>
<dbReference type="SMART" id="SM00666">
    <property type="entry name" value="PB1"/>
    <property type="match status" value="1"/>
</dbReference>
<sequence length="505" mass="55079">MENFTYSSYPDSGDSSPRSREIEFENPPPWDDQLQQPHNYKVKFMCSYGGKIFPRPHDNQLCYVGGETKILAVDRNIKFAAVISKLSALCEVDVSFKYQLPGEDLDALISVTNDDDLEHMMHEYDRLYRASAKPARMRLFLFPVNSGGSFGSDDGRSERERFVEALNSGPNQAADSTEKPPVPNNVDFLFGLEKGAVPPPPPPQQPTVPEPLVPPPDFHLRAGANRIIGSDPALNQIEFQRQLHDLQRMHIGEQEQAMYRRKSDDNLGYTTAGDYYIQKVPEKLPPMTAPPAVSAPPGYWQEKQVSSGGGFAPQVGAPPGATQQEQPMYMVPAPGAALYHQQMVRPVTAPPNQAYYPVPQQRMPSEVYREQPVYNVVPQAQQQISAPPPNLPPQAPKMTSPYTEGVGLVRQSGGVTVTTDSGQYTQVAYDSATGRQVYYTAGGGMVVSPPPLQQQQQLQQQLPPQQQYSAAVAAAAAVGGDGRGSGGALGQEGKVVVTKVSQGSV</sequence>
<gene>
    <name evidence="4" type="primary">LOC107426773</name>
</gene>
<dbReference type="InterPro" id="IPR000270">
    <property type="entry name" value="PB1_dom"/>
</dbReference>
<feature type="region of interest" description="Disordered" evidence="1">
    <location>
        <begin position="1"/>
        <end position="32"/>
    </location>
</feature>
<organism evidence="3 4">
    <name type="scientific">Ziziphus jujuba</name>
    <name type="common">Chinese jujube</name>
    <name type="synonym">Ziziphus sativa</name>
    <dbReference type="NCBI Taxonomy" id="326968"/>
    <lineage>
        <taxon>Eukaryota</taxon>
        <taxon>Viridiplantae</taxon>
        <taxon>Streptophyta</taxon>
        <taxon>Embryophyta</taxon>
        <taxon>Tracheophyta</taxon>
        <taxon>Spermatophyta</taxon>
        <taxon>Magnoliopsida</taxon>
        <taxon>eudicotyledons</taxon>
        <taxon>Gunneridae</taxon>
        <taxon>Pentapetalae</taxon>
        <taxon>rosids</taxon>
        <taxon>fabids</taxon>
        <taxon>Rosales</taxon>
        <taxon>Rhamnaceae</taxon>
        <taxon>Paliureae</taxon>
        <taxon>Ziziphus</taxon>
    </lineage>
</organism>
<dbReference type="RefSeq" id="XP_015892533.3">
    <property type="nucleotide sequence ID" value="XM_016037047.4"/>
</dbReference>
<dbReference type="SUPFAM" id="SSF54277">
    <property type="entry name" value="CAD &amp; PB1 domains"/>
    <property type="match status" value="1"/>
</dbReference>
<accession>A0A6P4ATM7</accession>
<dbReference type="FunFam" id="3.10.20.90:FF:000058">
    <property type="entry name" value="Octicosapeptide/phox/Bem1p domain kinase superfamily protein"/>
    <property type="match status" value="1"/>
</dbReference>
<dbReference type="PANTHER" id="PTHR31066">
    <property type="entry name" value="OS05G0427100 PROTEIN-RELATED"/>
    <property type="match status" value="1"/>
</dbReference>
<protein>
    <submittedName>
        <fullName evidence="4">Uncharacterized protein LOC107426773</fullName>
    </submittedName>
</protein>
<dbReference type="KEGG" id="zju:107426773"/>
<reference evidence="4" key="1">
    <citation type="submission" date="2025-08" db="UniProtKB">
        <authorList>
            <consortium name="RefSeq"/>
        </authorList>
    </citation>
    <scope>IDENTIFICATION</scope>
    <source>
        <tissue evidence="4">Seedling</tissue>
    </source>
</reference>
<dbReference type="PANTHER" id="PTHR31066:SF100">
    <property type="entry name" value="PB1 DOMAIN-CONTAINING PROTEIN"/>
    <property type="match status" value="1"/>
</dbReference>
<feature type="compositionally biased region" description="Low complexity" evidence="1">
    <location>
        <begin position="1"/>
        <end position="16"/>
    </location>
</feature>
<proteinExistence type="predicted"/>
<evidence type="ECO:0000313" key="3">
    <source>
        <dbReference type="Proteomes" id="UP001652623"/>
    </source>
</evidence>
<dbReference type="Proteomes" id="UP001652623">
    <property type="component" value="Chromosome 9"/>
</dbReference>
<name>A0A6P4ATM7_ZIZJJ</name>
<dbReference type="Pfam" id="PF00564">
    <property type="entry name" value="PB1"/>
    <property type="match status" value="1"/>
</dbReference>
<dbReference type="GeneID" id="107426773"/>
<dbReference type="InParanoid" id="A0A6P4ATM7"/>
<evidence type="ECO:0000313" key="4">
    <source>
        <dbReference type="RefSeq" id="XP_015892533.3"/>
    </source>
</evidence>